<evidence type="ECO:0000259" key="11">
    <source>
        <dbReference type="PROSITE" id="PS51217"/>
    </source>
</evidence>
<dbReference type="OrthoDB" id="9810135at2"/>
<evidence type="ECO:0000256" key="5">
    <source>
        <dbReference type="ARBA" id="ARBA00023235"/>
    </source>
</evidence>
<organism evidence="12 13">
    <name type="scientific">Halobacillus aidingensis</name>
    <dbReference type="NCBI Taxonomy" id="240303"/>
    <lineage>
        <taxon>Bacteria</taxon>
        <taxon>Bacillati</taxon>
        <taxon>Bacillota</taxon>
        <taxon>Bacilli</taxon>
        <taxon>Bacillales</taxon>
        <taxon>Bacillaceae</taxon>
        <taxon>Halobacillus</taxon>
    </lineage>
</organism>
<dbReference type="InterPro" id="IPR027417">
    <property type="entry name" value="P-loop_NTPase"/>
</dbReference>
<dbReference type="STRING" id="240303.SAMN05421677_107200"/>
<dbReference type="RefSeq" id="WP_089652254.1">
    <property type="nucleotide sequence ID" value="NZ_FNIZ01000007.1"/>
</dbReference>
<dbReference type="GO" id="GO:0000725">
    <property type="term" value="P:recombinational repair"/>
    <property type="evidence" value="ECO:0007669"/>
    <property type="project" value="TreeGrafter"/>
</dbReference>
<comment type="catalytic activity">
    <reaction evidence="8">
        <text>ATP + H2O = ADP + phosphate + H(+)</text>
        <dbReference type="Rhea" id="RHEA:13065"/>
        <dbReference type="ChEBI" id="CHEBI:15377"/>
        <dbReference type="ChEBI" id="CHEBI:15378"/>
        <dbReference type="ChEBI" id="CHEBI:30616"/>
        <dbReference type="ChEBI" id="CHEBI:43474"/>
        <dbReference type="ChEBI" id="CHEBI:456216"/>
        <dbReference type="EC" id="5.6.2.4"/>
    </reaction>
</comment>
<gene>
    <name evidence="12" type="ORF">SAMN05421677_107200</name>
</gene>
<feature type="binding site" evidence="9">
    <location>
        <begin position="330"/>
        <end position="337"/>
    </location>
    <ligand>
        <name>ATP</name>
        <dbReference type="ChEBI" id="CHEBI:30616"/>
    </ligand>
</feature>
<comment type="catalytic activity">
    <reaction evidence="6">
        <text>Couples ATP hydrolysis with the unwinding of duplex DNA by translocating in the 3'-5' direction.</text>
        <dbReference type="EC" id="5.6.2.4"/>
    </reaction>
</comment>
<evidence type="ECO:0000256" key="3">
    <source>
        <dbReference type="ARBA" id="ARBA00022806"/>
    </source>
</evidence>
<dbReference type="PROSITE" id="PS51198">
    <property type="entry name" value="UVRD_HELICASE_ATP_BIND"/>
    <property type="match status" value="1"/>
</dbReference>
<keyword evidence="4 9" id="KW-0067">ATP-binding</keyword>
<keyword evidence="13" id="KW-1185">Reference proteome</keyword>
<name>A0A1H0M2C9_HALAD</name>
<evidence type="ECO:0000259" key="10">
    <source>
        <dbReference type="PROSITE" id="PS51198"/>
    </source>
</evidence>
<keyword evidence="1 9" id="KW-0547">Nucleotide-binding</keyword>
<evidence type="ECO:0000256" key="1">
    <source>
        <dbReference type="ARBA" id="ARBA00022741"/>
    </source>
</evidence>
<dbReference type="PROSITE" id="PS51217">
    <property type="entry name" value="UVRD_HELICASE_CTER"/>
    <property type="match status" value="1"/>
</dbReference>
<keyword evidence="3 9" id="KW-0347">Helicase</keyword>
<dbReference type="GO" id="GO:0005829">
    <property type="term" value="C:cytosol"/>
    <property type="evidence" value="ECO:0007669"/>
    <property type="project" value="TreeGrafter"/>
</dbReference>
<dbReference type="Gene3D" id="1.10.486.10">
    <property type="entry name" value="PCRA, domain 4"/>
    <property type="match status" value="1"/>
</dbReference>
<dbReference type="GO" id="GO:0016887">
    <property type="term" value="F:ATP hydrolysis activity"/>
    <property type="evidence" value="ECO:0007669"/>
    <property type="project" value="RHEA"/>
</dbReference>
<dbReference type="Proteomes" id="UP000198860">
    <property type="component" value="Unassembled WGS sequence"/>
</dbReference>
<dbReference type="InterPro" id="IPR014016">
    <property type="entry name" value="UvrD-like_ATP-bd"/>
</dbReference>
<dbReference type="SUPFAM" id="SSF52540">
    <property type="entry name" value="P-loop containing nucleoside triphosphate hydrolases"/>
    <property type="match status" value="1"/>
</dbReference>
<evidence type="ECO:0000256" key="7">
    <source>
        <dbReference type="ARBA" id="ARBA00034808"/>
    </source>
</evidence>
<evidence type="ECO:0000256" key="4">
    <source>
        <dbReference type="ARBA" id="ARBA00022840"/>
    </source>
</evidence>
<protein>
    <recommendedName>
        <fullName evidence="7">DNA 3'-5' helicase</fullName>
        <ecNumber evidence="7">5.6.2.4</ecNumber>
    </recommendedName>
</protein>
<evidence type="ECO:0000313" key="13">
    <source>
        <dbReference type="Proteomes" id="UP000198860"/>
    </source>
</evidence>
<dbReference type="EC" id="5.6.2.4" evidence="7"/>
<dbReference type="GO" id="GO:0003677">
    <property type="term" value="F:DNA binding"/>
    <property type="evidence" value="ECO:0007669"/>
    <property type="project" value="InterPro"/>
</dbReference>
<evidence type="ECO:0000256" key="2">
    <source>
        <dbReference type="ARBA" id="ARBA00022801"/>
    </source>
</evidence>
<evidence type="ECO:0000256" key="8">
    <source>
        <dbReference type="ARBA" id="ARBA00048988"/>
    </source>
</evidence>
<evidence type="ECO:0000256" key="9">
    <source>
        <dbReference type="PROSITE-ProRule" id="PRU00560"/>
    </source>
</evidence>
<dbReference type="GO" id="GO:0043138">
    <property type="term" value="F:3'-5' DNA helicase activity"/>
    <property type="evidence" value="ECO:0007669"/>
    <property type="project" value="UniProtKB-EC"/>
</dbReference>
<keyword evidence="2 9" id="KW-0378">Hydrolase</keyword>
<proteinExistence type="predicted"/>
<dbReference type="InterPro" id="IPR014017">
    <property type="entry name" value="DNA_helicase_UvrD-like_C"/>
</dbReference>
<dbReference type="PANTHER" id="PTHR11070:SF67">
    <property type="entry name" value="DNA 3'-5' HELICASE"/>
    <property type="match status" value="1"/>
</dbReference>
<dbReference type="Pfam" id="PF00580">
    <property type="entry name" value="UvrD-helicase"/>
    <property type="match status" value="1"/>
</dbReference>
<dbReference type="GO" id="GO:0005524">
    <property type="term" value="F:ATP binding"/>
    <property type="evidence" value="ECO:0007669"/>
    <property type="project" value="UniProtKB-UniRule"/>
</dbReference>
<dbReference type="PANTHER" id="PTHR11070">
    <property type="entry name" value="UVRD / RECB / PCRA DNA HELICASE FAMILY MEMBER"/>
    <property type="match status" value="1"/>
</dbReference>
<dbReference type="AlphaFoldDB" id="A0A1H0M2C9"/>
<reference evidence="13" key="1">
    <citation type="submission" date="2016-10" db="EMBL/GenBank/DDBJ databases">
        <authorList>
            <person name="Varghese N."/>
            <person name="Submissions S."/>
        </authorList>
    </citation>
    <scope>NUCLEOTIDE SEQUENCE [LARGE SCALE GENOMIC DNA]</scope>
    <source>
        <strain evidence="13">CGMCC 1.3703</strain>
    </source>
</reference>
<keyword evidence="5" id="KW-0413">Isomerase</keyword>
<accession>A0A1H0M2C9</accession>
<feature type="domain" description="UvrD-like helicase C-terminal" evidence="11">
    <location>
        <begin position="637"/>
        <end position="940"/>
    </location>
</feature>
<dbReference type="EMBL" id="FNIZ01000007">
    <property type="protein sequence ID" value="SDO74451.1"/>
    <property type="molecule type" value="Genomic_DNA"/>
</dbReference>
<evidence type="ECO:0000256" key="6">
    <source>
        <dbReference type="ARBA" id="ARBA00034617"/>
    </source>
</evidence>
<feature type="domain" description="UvrD-like helicase ATP-binding" evidence="10">
    <location>
        <begin position="309"/>
        <end position="636"/>
    </location>
</feature>
<dbReference type="Gene3D" id="1.10.3170.10">
    <property type="entry name" value="Recbcd, chain B, domain 2"/>
    <property type="match status" value="1"/>
</dbReference>
<sequence length="1047" mass="123001">MGSTFNSDIDVEKEVSKFIDSYMYSLLGYRYERMYDKDSQKKGIDVYMRKQEEEVFIDDKCAIYFANKDLKTFTFELSYMRGPVMKQGWFLDHNQVTTHYNVMWMKTRDGVEDTRSIKFNDITEIEAMIISKRELQKFLETMGYTTDDLIEFDSLFRNSGLRSREMSSGVDMIISRQLPEKPVNIKIEKEILSLIADDHYIVTPYTLRDLKKKKYISKPDIPECAYSYVLQAPTSEIDKKKEVIRYLMEEGVKVLIFTDGPITSIGDSYIESKMLQVFINEQITLNRLSEVFDGDRVDEVHRISSDYPGFNFEQFKIEHAAAEENMIVQAGAGTGKTTVMIDRLQYLMLKEKVNPVDIVMITFTRDAAKHMYDKLKEALLKKYKCTHNPRFLHIIEGLNDMRIQTIPSFGKDLLKELGQLSGLGLNFKLRSFKSDKKKWLEEALDDLLDGRGVGDDLNALFKPLQFHEFIDCAYDFWEKFEQKGFTTDEIASAEFGESSNYSEMNELVEKMIKNTLERYIQVKDKTNSLSLNDLTRHIDEIHKKDGSSIFGHLQKPVDYLFVDEFQDSDDSQIRLFSAIQEAFQSKMFVVGDTKQSIYRFRGANHTAFKVLSKQLANRGILINDKDYRLFKNYRSTTQLLEEMERFFSFWKQKGWLDDSMERLQGMNDGDVDTEHLTITKTNKKDKKQLRQEAMQLIMQRFRKVKQLNKEKNEGHKVAVLTRTIAEARLVDRWCREENLFTDLKVGGDFFTSPSVREFHSLLLFLLHPDEPKFAFPVINGPYGRGRIRASSLVHPGGFHRDLKSSLRNHSRKLYEYVDELKFKPVLSVLRTILSESELYDFVFSRERKRLEKDGYSDEYSEEQIKEMARLHTLRYKRNLGKLFEKIHQVFSEEFVTLNQIQSWLEINIATNRDEDQVFVEDGDSSLLDRINILTAHRAKGLEFHTVVIPFTDRIFENVFNEILFGKNESSDRVKVGWRIKKINEGEKYNDNHGFMSKGENEEMKMEESRLLYVAMTRAERELCIIRNWKNDRHHYTWSRILDIYNRG</sequence>
<dbReference type="Gene3D" id="3.40.50.300">
    <property type="entry name" value="P-loop containing nucleotide triphosphate hydrolases"/>
    <property type="match status" value="3"/>
</dbReference>
<dbReference type="InterPro" id="IPR000212">
    <property type="entry name" value="DNA_helicase_UvrD/REP"/>
</dbReference>
<evidence type="ECO:0000313" key="12">
    <source>
        <dbReference type="EMBL" id="SDO74451.1"/>
    </source>
</evidence>
<dbReference type="Pfam" id="PF13361">
    <property type="entry name" value="UvrD_C"/>
    <property type="match status" value="2"/>
</dbReference>